<feature type="transmembrane region" description="Helical" evidence="8">
    <location>
        <begin position="265"/>
        <end position="293"/>
    </location>
</feature>
<evidence type="ECO:0000256" key="1">
    <source>
        <dbReference type="ARBA" id="ARBA00004141"/>
    </source>
</evidence>
<feature type="transmembrane region" description="Helical" evidence="8">
    <location>
        <begin position="93"/>
        <end position="116"/>
    </location>
</feature>
<dbReference type="CDD" id="cd15230">
    <property type="entry name" value="7tmA_OR5-like"/>
    <property type="match status" value="1"/>
</dbReference>
<evidence type="ECO:0000259" key="9">
    <source>
        <dbReference type="PROSITE" id="PS50262"/>
    </source>
</evidence>
<comment type="subcellular location">
    <subcellularLocation>
        <location evidence="1">Membrane</location>
        <topology evidence="1">Multi-pass membrane protein</topology>
    </subcellularLocation>
</comment>
<sequence>MGIRAEINTAQQPLMNCSLLTHLRLQSTRTAEFLMQLYRGALLGIKHSRDRPTCPSPRRFSQKIGLMGAALSNCTRVPNFILSGITDRTELKFPLFTVFLAVYIITMAGNLGIIFLKTIDARLHTPMYFFLSNLAFVDTSYSSAITPKILADLLAERKSIGYSGCVTQLFLCCICGTSECLLLTLMAYDRYEAICNPLHYSVIMSGKVCVCLVTGCYIVGIFYSVVLTVCVFTSSFCGPNVINHFYCDIPPLLQISCSRTHISEIVIFAQVGILCISTTMIVLISYICILSTILKICSSESRQKAFSTCSSHMMAVCLFYGTVFYMYLQPSSSHSLGQDKIASLFYSVMIPMLNPLIYSFRNKEVKDAFWRVLRKTV</sequence>
<feature type="transmembrane region" description="Helical" evidence="8">
    <location>
        <begin position="209"/>
        <end position="236"/>
    </location>
</feature>
<evidence type="ECO:0000313" key="10">
    <source>
        <dbReference type="Proteomes" id="UP001652642"/>
    </source>
</evidence>
<dbReference type="InterPro" id="IPR000725">
    <property type="entry name" value="Olfact_rcpt"/>
</dbReference>
<dbReference type="Gene3D" id="1.20.1070.10">
    <property type="entry name" value="Rhodopsin 7-helix transmembrane proteins"/>
    <property type="match status" value="1"/>
</dbReference>
<gene>
    <name evidence="11" type="primary">LOC110078340</name>
</gene>
<reference evidence="11" key="2">
    <citation type="submission" date="2025-08" db="UniProtKB">
        <authorList>
            <consortium name="RefSeq"/>
        </authorList>
    </citation>
    <scope>IDENTIFICATION</scope>
</reference>
<evidence type="ECO:0000256" key="8">
    <source>
        <dbReference type="SAM" id="Phobius"/>
    </source>
</evidence>
<dbReference type="PANTHER" id="PTHR48018">
    <property type="entry name" value="OLFACTORY RECEPTOR"/>
    <property type="match status" value="1"/>
</dbReference>
<evidence type="ECO:0000256" key="2">
    <source>
        <dbReference type="ARBA" id="ARBA00022692"/>
    </source>
</evidence>
<accession>A0A6J0TIA2</accession>
<dbReference type="GeneID" id="110078340"/>
<protein>
    <submittedName>
        <fullName evidence="11">Olfactory receptor 8U9-like</fullName>
    </submittedName>
</protein>
<keyword evidence="10" id="KW-1185">Reference proteome</keyword>
<dbReference type="RefSeq" id="XP_020648027.2">
    <property type="nucleotide sequence ID" value="XM_020792368.2"/>
</dbReference>
<dbReference type="OrthoDB" id="5964498at2759"/>
<keyword evidence="5 8" id="KW-0472">Membrane</keyword>
<dbReference type="PROSITE" id="PS50262">
    <property type="entry name" value="G_PROTEIN_RECEP_F1_2"/>
    <property type="match status" value="1"/>
</dbReference>
<feature type="transmembrane region" description="Helical" evidence="8">
    <location>
        <begin position="166"/>
        <end position="188"/>
    </location>
</feature>
<evidence type="ECO:0000256" key="5">
    <source>
        <dbReference type="ARBA" id="ARBA00023136"/>
    </source>
</evidence>
<dbReference type="Proteomes" id="UP001652642">
    <property type="component" value="Chromosome 1"/>
</dbReference>
<evidence type="ECO:0000256" key="4">
    <source>
        <dbReference type="ARBA" id="ARBA00023040"/>
    </source>
</evidence>
<dbReference type="AlphaFoldDB" id="A0A6J0TIA2"/>
<feature type="transmembrane region" description="Helical" evidence="8">
    <location>
        <begin position="128"/>
        <end position="146"/>
    </location>
</feature>
<dbReference type="InParanoid" id="A0A6J0TIA2"/>
<reference evidence="10" key="1">
    <citation type="submission" date="2025-05" db="UniProtKB">
        <authorList>
            <consortium name="RefSeq"/>
        </authorList>
    </citation>
    <scope>NUCLEOTIDE SEQUENCE [LARGE SCALE GENOMIC DNA]</scope>
</reference>
<dbReference type="KEGG" id="pvt:110078340"/>
<dbReference type="InterPro" id="IPR017452">
    <property type="entry name" value="GPCR_Rhodpsn_7TM"/>
</dbReference>
<dbReference type="InterPro" id="IPR000276">
    <property type="entry name" value="GPCR_Rhodpsn"/>
</dbReference>
<feature type="domain" description="G-protein coupled receptors family 1 profile" evidence="9">
    <location>
        <begin position="109"/>
        <end position="358"/>
    </location>
</feature>
<evidence type="ECO:0000256" key="6">
    <source>
        <dbReference type="ARBA" id="ARBA00023170"/>
    </source>
</evidence>
<keyword evidence="6" id="KW-0675">Receptor</keyword>
<dbReference type="PRINTS" id="PR00237">
    <property type="entry name" value="GPCRRHODOPSN"/>
</dbReference>
<keyword evidence="4" id="KW-0297">G-protein coupled receptor</keyword>
<keyword evidence="7" id="KW-0807">Transducer</keyword>
<name>A0A6J0TIA2_9SAUR</name>
<evidence type="ECO:0000256" key="7">
    <source>
        <dbReference type="ARBA" id="ARBA00023224"/>
    </source>
</evidence>
<organism evidence="10 11">
    <name type="scientific">Pogona vitticeps</name>
    <name type="common">central bearded dragon</name>
    <dbReference type="NCBI Taxonomy" id="103695"/>
    <lineage>
        <taxon>Eukaryota</taxon>
        <taxon>Metazoa</taxon>
        <taxon>Chordata</taxon>
        <taxon>Craniata</taxon>
        <taxon>Vertebrata</taxon>
        <taxon>Euteleostomi</taxon>
        <taxon>Lepidosauria</taxon>
        <taxon>Squamata</taxon>
        <taxon>Bifurcata</taxon>
        <taxon>Unidentata</taxon>
        <taxon>Episquamata</taxon>
        <taxon>Toxicofera</taxon>
        <taxon>Iguania</taxon>
        <taxon>Acrodonta</taxon>
        <taxon>Agamidae</taxon>
        <taxon>Amphibolurinae</taxon>
        <taxon>Pogona</taxon>
    </lineage>
</organism>
<evidence type="ECO:0000256" key="3">
    <source>
        <dbReference type="ARBA" id="ARBA00022989"/>
    </source>
</evidence>
<proteinExistence type="predicted"/>
<dbReference type="GO" id="GO:0004984">
    <property type="term" value="F:olfactory receptor activity"/>
    <property type="evidence" value="ECO:0007669"/>
    <property type="project" value="InterPro"/>
</dbReference>
<dbReference type="PRINTS" id="PR00245">
    <property type="entry name" value="OLFACTORYR"/>
</dbReference>
<dbReference type="Pfam" id="PF13853">
    <property type="entry name" value="7tm_4"/>
    <property type="match status" value="1"/>
</dbReference>
<feature type="transmembrane region" description="Helical" evidence="8">
    <location>
        <begin position="305"/>
        <end position="328"/>
    </location>
</feature>
<dbReference type="SUPFAM" id="SSF81321">
    <property type="entry name" value="Family A G protein-coupled receptor-like"/>
    <property type="match status" value="1"/>
</dbReference>
<feature type="transmembrane region" description="Helical" evidence="8">
    <location>
        <begin position="340"/>
        <end position="360"/>
    </location>
</feature>
<dbReference type="GO" id="GO:0004930">
    <property type="term" value="F:G protein-coupled receptor activity"/>
    <property type="evidence" value="ECO:0007669"/>
    <property type="project" value="UniProtKB-KW"/>
</dbReference>
<keyword evidence="2 8" id="KW-0812">Transmembrane</keyword>
<dbReference type="GO" id="GO:0016020">
    <property type="term" value="C:membrane"/>
    <property type="evidence" value="ECO:0007669"/>
    <property type="project" value="UniProtKB-SubCell"/>
</dbReference>
<evidence type="ECO:0000313" key="11">
    <source>
        <dbReference type="RefSeq" id="XP_020648027.2"/>
    </source>
</evidence>
<keyword evidence="3 8" id="KW-1133">Transmembrane helix</keyword>